<gene>
    <name evidence="1" type="ORF">ENC19_23485</name>
</gene>
<proteinExistence type="predicted"/>
<evidence type="ECO:0000313" key="2">
    <source>
        <dbReference type="Proteomes" id="UP000478148"/>
    </source>
</evidence>
<organism evidence="1 2">
    <name type="scientific">Verrucosispora sioxanthis</name>
    <dbReference type="NCBI Taxonomy" id="2499994"/>
    <lineage>
        <taxon>Bacteria</taxon>
        <taxon>Bacillati</taxon>
        <taxon>Actinomycetota</taxon>
        <taxon>Actinomycetes</taxon>
        <taxon>Micromonosporales</taxon>
        <taxon>Micromonosporaceae</taxon>
        <taxon>Micromonospora</taxon>
    </lineage>
</organism>
<accession>A0A6M1LAU6</accession>
<dbReference type="EMBL" id="SAIY01000009">
    <property type="protein sequence ID" value="NGM15386.1"/>
    <property type="molecule type" value="Genomic_DNA"/>
</dbReference>
<reference evidence="1 2" key="1">
    <citation type="submission" date="2020-02" db="EMBL/GenBank/DDBJ databases">
        <title>Draft Genome Sequence of Verrucosispora sp. Strain CWR15, Isolated from Gulf of Mexico Sponge.</title>
        <authorList>
            <person name="Kennedy S.J."/>
            <person name="Cella E."/>
            <person name="Azarian T."/>
            <person name="Baker B.J."/>
            <person name="Shaw L.N."/>
        </authorList>
    </citation>
    <scope>NUCLEOTIDE SEQUENCE [LARGE SCALE GENOMIC DNA]</scope>
    <source>
        <strain evidence="1 2">CWR15</strain>
    </source>
</reference>
<dbReference type="Proteomes" id="UP000478148">
    <property type="component" value="Unassembled WGS sequence"/>
</dbReference>
<keyword evidence="2" id="KW-1185">Reference proteome</keyword>
<dbReference type="AlphaFoldDB" id="A0A6M1LAU6"/>
<comment type="caution">
    <text evidence="1">The sequence shown here is derived from an EMBL/GenBank/DDBJ whole genome shotgun (WGS) entry which is preliminary data.</text>
</comment>
<dbReference type="RefSeq" id="WP_164449247.1">
    <property type="nucleotide sequence ID" value="NZ_SAIY01000009.1"/>
</dbReference>
<name>A0A6M1LAU6_9ACTN</name>
<evidence type="ECO:0000313" key="1">
    <source>
        <dbReference type="EMBL" id="NGM15386.1"/>
    </source>
</evidence>
<protein>
    <submittedName>
        <fullName evidence="1">Uncharacterized protein</fullName>
    </submittedName>
</protein>
<sequence>MSERELHCDICGSIQRFEVPPCVDGHGADCPERACTGCGAAIMMVVSIAPRRSTRRRAAVHHRAA</sequence>